<sequence length="151" mass="16565">MQAQTQPPTFSLERPSRVSTTNRTSPIGLWRMSLPSPTVVYRTRNYQEAESAAACLQRAGINARLNSPKPIGHMVEGPVFDILHEVLAADCTEAEVEQLLSQWRSTNRSTDPNKPPFCYHCGETLTSMIAVCPACGNPLDCDPETSSQSVT</sequence>
<feature type="region of interest" description="Disordered" evidence="1">
    <location>
        <begin position="1"/>
        <end position="24"/>
    </location>
</feature>
<dbReference type="HOGENOM" id="CLU_1729930_0_0_0"/>
<evidence type="ECO:0000313" key="3">
    <source>
        <dbReference type="Proteomes" id="UP000001025"/>
    </source>
</evidence>
<reference evidence="2 3" key="1">
    <citation type="journal article" date="2003" name="Proc. Natl. Acad. Sci. U.S.A.">
        <title>Complete genome sequence of the marine planctomycete Pirellula sp. strain 1.</title>
        <authorList>
            <person name="Gloeckner F.O."/>
            <person name="Kube M."/>
            <person name="Bauer M."/>
            <person name="Teeling H."/>
            <person name="Lombardot T."/>
            <person name="Ludwig W."/>
            <person name="Gade D."/>
            <person name="Beck A."/>
            <person name="Borzym K."/>
            <person name="Heitmann K."/>
            <person name="Rabus R."/>
            <person name="Schlesner H."/>
            <person name="Amann R."/>
            <person name="Reinhardt R."/>
        </authorList>
    </citation>
    <scope>NUCLEOTIDE SEQUENCE [LARGE SCALE GENOMIC DNA]</scope>
    <source>
        <strain evidence="3">DSM 10527 / NCIMB 13988 / SH1</strain>
    </source>
</reference>
<keyword evidence="3" id="KW-1185">Reference proteome</keyword>
<gene>
    <name evidence="2" type="ordered locus">RB4777</name>
</gene>
<accession>Q7UH90</accession>
<dbReference type="Proteomes" id="UP000001025">
    <property type="component" value="Chromosome"/>
</dbReference>
<name>Q7UH90_RHOBA</name>
<dbReference type="InParanoid" id="Q7UH90"/>
<protein>
    <recommendedName>
        <fullName evidence="4">DUF2007 domain-containing protein</fullName>
    </recommendedName>
</protein>
<dbReference type="KEGG" id="rba:RB4777"/>
<organism evidence="2 3">
    <name type="scientific">Rhodopirellula baltica (strain DSM 10527 / NCIMB 13988 / SH1)</name>
    <dbReference type="NCBI Taxonomy" id="243090"/>
    <lineage>
        <taxon>Bacteria</taxon>
        <taxon>Pseudomonadati</taxon>
        <taxon>Planctomycetota</taxon>
        <taxon>Planctomycetia</taxon>
        <taxon>Pirellulales</taxon>
        <taxon>Pirellulaceae</taxon>
        <taxon>Rhodopirellula</taxon>
    </lineage>
</organism>
<proteinExistence type="predicted"/>
<dbReference type="STRING" id="243090.RB4777"/>
<dbReference type="AlphaFoldDB" id="Q7UH90"/>
<evidence type="ECO:0000256" key="1">
    <source>
        <dbReference type="SAM" id="MobiDB-lite"/>
    </source>
</evidence>
<evidence type="ECO:0008006" key="4">
    <source>
        <dbReference type="Google" id="ProtNLM"/>
    </source>
</evidence>
<dbReference type="OrthoDB" id="274247at2"/>
<evidence type="ECO:0000313" key="2">
    <source>
        <dbReference type="EMBL" id="CAD78086.1"/>
    </source>
</evidence>
<dbReference type="EMBL" id="BX294141">
    <property type="protein sequence ID" value="CAD78086.1"/>
    <property type="molecule type" value="Genomic_DNA"/>
</dbReference>
<dbReference type="PATRIC" id="fig|243090.15.peg.2257"/>
<dbReference type="EnsemblBacteria" id="CAD78086">
    <property type="protein sequence ID" value="CAD78086"/>
    <property type="gene ID" value="RB4777"/>
</dbReference>